<accession>A0A0F9ASR9</accession>
<dbReference type="InterPro" id="IPR029039">
    <property type="entry name" value="Flavoprotein-like_sf"/>
</dbReference>
<dbReference type="Gene3D" id="3.40.50.360">
    <property type="match status" value="1"/>
</dbReference>
<dbReference type="SUPFAM" id="SSF52218">
    <property type="entry name" value="Flavoproteins"/>
    <property type="match status" value="1"/>
</dbReference>
<organism evidence="1">
    <name type="scientific">marine sediment metagenome</name>
    <dbReference type="NCBI Taxonomy" id="412755"/>
    <lineage>
        <taxon>unclassified sequences</taxon>
        <taxon>metagenomes</taxon>
        <taxon>ecological metagenomes</taxon>
    </lineage>
</organism>
<proteinExistence type="predicted"/>
<gene>
    <name evidence="1" type="ORF">LCGC14_2875790</name>
</gene>
<protein>
    <submittedName>
        <fullName evidence="1">Uncharacterized protein</fullName>
    </submittedName>
</protein>
<reference evidence="1" key="1">
    <citation type="journal article" date="2015" name="Nature">
        <title>Complex archaea that bridge the gap between prokaryotes and eukaryotes.</title>
        <authorList>
            <person name="Spang A."/>
            <person name="Saw J.H."/>
            <person name="Jorgensen S.L."/>
            <person name="Zaremba-Niedzwiedzka K."/>
            <person name="Martijn J."/>
            <person name="Lind A.E."/>
            <person name="van Eijk R."/>
            <person name="Schleper C."/>
            <person name="Guy L."/>
            <person name="Ettema T.J."/>
        </authorList>
    </citation>
    <scope>NUCLEOTIDE SEQUENCE</scope>
</reference>
<name>A0A0F9ASR9_9ZZZZ</name>
<evidence type="ECO:0000313" key="1">
    <source>
        <dbReference type="EMBL" id="KKK75231.1"/>
    </source>
</evidence>
<comment type="caution">
    <text evidence="1">The sequence shown here is derived from an EMBL/GenBank/DDBJ whole genome shotgun (WGS) entry which is preliminary data.</text>
</comment>
<sequence length="69" mass="7214">MLPLMHHGMVLAGIPYSEQALHTTTRGGTPYGASHQAGDGTLDLSPEEIELCVALGKRVAGLAKKLSDT</sequence>
<dbReference type="AlphaFoldDB" id="A0A0F9ASR9"/>
<dbReference type="EMBL" id="LAZR01055961">
    <property type="protein sequence ID" value="KKK75231.1"/>
    <property type="molecule type" value="Genomic_DNA"/>
</dbReference>